<reference evidence="1 2" key="1">
    <citation type="submission" date="2018-10" db="EMBL/GenBank/DDBJ databases">
        <title>Genome assembly for a Yunnan-Guizhou Plateau 3E fish, Anabarilius grahami (Regan), and its evolutionary and genetic applications.</title>
        <authorList>
            <person name="Jiang W."/>
        </authorList>
    </citation>
    <scope>NUCLEOTIDE SEQUENCE [LARGE SCALE GENOMIC DNA]</scope>
    <source>
        <strain evidence="1">AG-KIZ</strain>
        <tissue evidence="1">Muscle</tissue>
    </source>
</reference>
<evidence type="ECO:0000313" key="1">
    <source>
        <dbReference type="EMBL" id="ROI15391.1"/>
    </source>
</evidence>
<evidence type="ECO:0000313" key="2">
    <source>
        <dbReference type="Proteomes" id="UP000281406"/>
    </source>
</evidence>
<proteinExistence type="predicted"/>
<sequence>MINECSDVWLQVMKEAFSSITGVIAEVTPVPFALLEWSVCIRTDSFSPVLCSSEVKIAKSVKPTPLGLDQLFLHLAGLRRDTARSLRAGEDGGKTHFFRTEWEEAAGWVPFSVGMLSRLVQFSINALIRAAQRKQSNAACTTEGAQRQCEDEQKASACVWQAVWNTQYVIGLGATDGVCSRDLCAVALGRVGLERVTGDCFDSGLMYPSFSTWLLPSCHPVPPRCTTCPLPSSSSSTFQLSREVSAVGVDLAARVQPGICLCNPASSGGARQERRRQVDVSRWNIQTLSTNPDYSSSL</sequence>
<protein>
    <submittedName>
        <fullName evidence="1">Uncharacterized protein</fullName>
    </submittedName>
</protein>
<name>A0A3N0XF04_ANAGA</name>
<keyword evidence="2" id="KW-1185">Reference proteome</keyword>
<gene>
    <name evidence="1" type="ORF">DPX16_12943</name>
</gene>
<dbReference type="Proteomes" id="UP000281406">
    <property type="component" value="Unassembled WGS sequence"/>
</dbReference>
<organism evidence="1 2">
    <name type="scientific">Anabarilius grahami</name>
    <name type="common">Kanglang fish</name>
    <name type="synonym">Barilius grahami</name>
    <dbReference type="NCBI Taxonomy" id="495550"/>
    <lineage>
        <taxon>Eukaryota</taxon>
        <taxon>Metazoa</taxon>
        <taxon>Chordata</taxon>
        <taxon>Craniata</taxon>
        <taxon>Vertebrata</taxon>
        <taxon>Euteleostomi</taxon>
        <taxon>Actinopterygii</taxon>
        <taxon>Neopterygii</taxon>
        <taxon>Teleostei</taxon>
        <taxon>Ostariophysi</taxon>
        <taxon>Cypriniformes</taxon>
        <taxon>Xenocyprididae</taxon>
        <taxon>Xenocypridinae</taxon>
        <taxon>Xenocypridinae incertae sedis</taxon>
        <taxon>Anabarilius</taxon>
    </lineage>
</organism>
<dbReference type="EMBL" id="RJVU01079805">
    <property type="protein sequence ID" value="ROI15391.1"/>
    <property type="molecule type" value="Genomic_DNA"/>
</dbReference>
<comment type="caution">
    <text evidence="1">The sequence shown here is derived from an EMBL/GenBank/DDBJ whole genome shotgun (WGS) entry which is preliminary data.</text>
</comment>
<dbReference type="AlphaFoldDB" id="A0A3N0XF04"/>
<accession>A0A3N0XF04</accession>